<comment type="caution">
    <text evidence="4">The sequence shown here is derived from an EMBL/GenBank/DDBJ whole genome shotgun (WGS) entry which is preliminary data.</text>
</comment>
<reference evidence="4" key="1">
    <citation type="journal article" date="2020" name="bioRxiv">
        <title>Comparative genomics of Chlamydomonas.</title>
        <authorList>
            <person name="Craig R.J."/>
            <person name="Hasan A.R."/>
            <person name="Ness R.W."/>
            <person name="Keightley P.D."/>
        </authorList>
    </citation>
    <scope>NUCLEOTIDE SEQUENCE</scope>
    <source>
        <strain evidence="4">CCAP 11/70</strain>
    </source>
</reference>
<dbReference type="Proteomes" id="UP000612055">
    <property type="component" value="Unassembled WGS sequence"/>
</dbReference>
<evidence type="ECO:0000256" key="1">
    <source>
        <dbReference type="ARBA" id="ARBA00023002"/>
    </source>
</evidence>
<proteinExistence type="predicted"/>
<dbReference type="GO" id="GO:0006538">
    <property type="term" value="P:L-glutamate catabolic process"/>
    <property type="evidence" value="ECO:0007669"/>
    <property type="project" value="TreeGrafter"/>
</dbReference>
<dbReference type="PANTHER" id="PTHR11606">
    <property type="entry name" value="GLUTAMATE DEHYDROGENASE"/>
    <property type="match status" value="1"/>
</dbReference>
<evidence type="ECO:0000259" key="3">
    <source>
        <dbReference type="SMART" id="SM00839"/>
    </source>
</evidence>
<accession>A0A835XUN7</accession>
<dbReference type="InterPro" id="IPR006096">
    <property type="entry name" value="Glu/Leu/Phe/Val/Trp_DH_C"/>
</dbReference>
<evidence type="ECO:0000313" key="4">
    <source>
        <dbReference type="EMBL" id="KAG2490080.1"/>
    </source>
</evidence>
<evidence type="ECO:0000256" key="2">
    <source>
        <dbReference type="ARBA" id="ARBA00023027"/>
    </source>
</evidence>
<feature type="domain" description="Glutamate/phenylalanine/leucine/valine/L-tryptophan dehydrogenase C-terminal" evidence="3">
    <location>
        <begin position="1"/>
        <end position="104"/>
    </location>
</feature>
<dbReference type="SMART" id="SM00839">
    <property type="entry name" value="ELFV_dehydrog"/>
    <property type="match status" value="1"/>
</dbReference>
<organism evidence="4 5">
    <name type="scientific">Edaphochlamys debaryana</name>
    <dbReference type="NCBI Taxonomy" id="47281"/>
    <lineage>
        <taxon>Eukaryota</taxon>
        <taxon>Viridiplantae</taxon>
        <taxon>Chlorophyta</taxon>
        <taxon>core chlorophytes</taxon>
        <taxon>Chlorophyceae</taxon>
        <taxon>CS clade</taxon>
        <taxon>Chlamydomonadales</taxon>
        <taxon>Chlamydomonadales incertae sedis</taxon>
        <taxon>Edaphochlamys</taxon>
    </lineage>
</organism>
<keyword evidence="5" id="KW-1185">Reference proteome</keyword>
<evidence type="ECO:0000313" key="5">
    <source>
        <dbReference type="Proteomes" id="UP000612055"/>
    </source>
</evidence>
<dbReference type="GO" id="GO:0004352">
    <property type="term" value="F:glutamate dehydrogenase (NAD+) activity"/>
    <property type="evidence" value="ECO:0007669"/>
    <property type="project" value="TreeGrafter"/>
</dbReference>
<dbReference type="SUPFAM" id="SSF51735">
    <property type="entry name" value="NAD(P)-binding Rossmann-fold domains"/>
    <property type="match status" value="1"/>
</dbReference>
<dbReference type="OrthoDB" id="6718861at2759"/>
<keyword evidence="1" id="KW-0560">Oxidoreductase</keyword>
<keyword evidence="2" id="KW-0520">NAD</keyword>
<protein>
    <recommendedName>
        <fullName evidence="3">Glutamate/phenylalanine/leucine/valine/L-tryptophan dehydrogenase C-terminal domain-containing protein</fullName>
    </recommendedName>
</protein>
<feature type="non-terminal residue" evidence="4">
    <location>
        <position position="1"/>
    </location>
</feature>
<dbReference type="GO" id="GO:0005739">
    <property type="term" value="C:mitochondrion"/>
    <property type="evidence" value="ECO:0007669"/>
    <property type="project" value="TreeGrafter"/>
</dbReference>
<dbReference type="InterPro" id="IPR036291">
    <property type="entry name" value="NAD(P)-bd_dom_sf"/>
</dbReference>
<name>A0A835XUN7_9CHLO</name>
<gene>
    <name evidence="4" type="ORF">HYH03_011386</name>
</gene>
<dbReference type="EMBL" id="JAEHOE010000065">
    <property type="protein sequence ID" value="KAG2490080.1"/>
    <property type="molecule type" value="Genomic_DNA"/>
</dbReference>
<dbReference type="PANTHER" id="PTHR11606:SF24">
    <property type="entry name" value="NAD-SPECIFIC GLUTAMATE DEHYDROGENASE"/>
    <property type="match status" value="1"/>
</dbReference>
<dbReference type="Gene3D" id="3.40.50.720">
    <property type="entry name" value="NAD(P)-binding Rossmann-like Domain"/>
    <property type="match status" value="1"/>
</dbReference>
<dbReference type="AlphaFoldDB" id="A0A835XUN7"/>
<sequence>AIVEAANAALTPEADAALRAAGVPVLPDIFANGGTVVVSFFEWVQNSQNMQWEEDDVKRSLDRYITDAYDALLREAAAHPGISLRLAGYLVGLRRLQRADAVRGHS</sequence>
<dbReference type="Pfam" id="PF00208">
    <property type="entry name" value="ELFV_dehydrog"/>
    <property type="match status" value="1"/>
</dbReference>